<keyword evidence="3" id="KW-1185">Reference proteome</keyword>
<organism evidence="2 3">
    <name type="scientific">Fusarium albosuccineum</name>
    <dbReference type="NCBI Taxonomy" id="1237068"/>
    <lineage>
        <taxon>Eukaryota</taxon>
        <taxon>Fungi</taxon>
        <taxon>Dikarya</taxon>
        <taxon>Ascomycota</taxon>
        <taxon>Pezizomycotina</taxon>
        <taxon>Sordariomycetes</taxon>
        <taxon>Hypocreomycetidae</taxon>
        <taxon>Hypocreales</taxon>
        <taxon>Nectriaceae</taxon>
        <taxon>Fusarium</taxon>
        <taxon>Fusarium decemcellulare species complex</taxon>
    </lineage>
</organism>
<feature type="compositionally biased region" description="Basic residues" evidence="1">
    <location>
        <begin position="42"/>
        <end position="51"/>
    </location>
</feature>
<comment type="caution">
    <text evidence="2">The sequence shown here is derived from an EMBL/GenBank/DDBJ whole genome shotgun (WGS) entry which is preliminary data.</text>
</comment>
<evidence type="ECO:0000313" key="3">
    <source>
        <dbReference type="Proteomes" id="UP000554235"/>
    </source>
</evidence>
<dbReference type="PANTHER" id="PTHR38166">
    <property type="entry name" value="C2H2-TYPE DOMAIN-CONTAINING PROTEIN-RELATED"/>
    <property type="match status" value="1"/>
</dbReference>
<gene>
    <name evidence="2" type="ORF">FALBO_8411</name>
</gene>
<feature type="region of interest" description="Disordered" evidence="1">
    <location>
        <begin position="12"/>
        <end position="109"/>
    </location>
</feature>
<evidence type="ECO:0000313" key="2">
    <source>
        <dbReference type="EMBL" id="KAF4464757.1"/>
    </source>
</evidence>
<protein>
    <submittedName>
        <fullName evidence="2">Uncharacterized protein</fullName>
    </submittedName>
</protein>
<proteinExistence type="predicted"/>
<dbReference type="AlphaFoldDB" id="A0A8H4LAY6"/>
<evidence type="ECO:0000256" key="1">
    <source>
        <dbReference type="SAM" id="MobiDB-lite"/>
    </source>
</evidence>
<feature type="compositionally biased region" description="Basic and acidic residues" evidence="1">
    <location>
        <begin position="91"/>
        <end position="103"/>
    </location>
</feature>
<sequence>MVDSYGTLEIDATNSLYGSSLVVPLGPPATNNNRQSSEHAKSQPRRKRQRSRPSNTPPPKRGASGCRSSSSRISSGNGSGGGDSDSDGDIGEPKNDGSKRKENTPPGHLFACHMFKQDPVKHKNCGSRRLTTWARGLQHLKRKHLIKDRHCPRCRRDSFKNEKQKDEHIRIGTCQPADIVQSGKLLKEEYNKLKNLRQSSDEESWRLAWDKLFPRFHTPSPFSESHKELISRTGVSTCLGVLRKAFPRHSGLEAVATEIIEKLTRTLTPVARQEDAVTTSAEFVQPAGSVLDQEPSNTLPQSGLLLEADPWMMMPQQIPLVPPFQVDPHAFSYEAIQSGVPPNNTTLQLPSGSLQLLPNLELGGAFSEQECILPADPQDDVQGTLALQETNAAFISDEPTFPGGFGSGHGAENDLTYMWAEGKLHLGYPDPDELD</sequence>
<name>A0A8H4LAY6_9HYPO</name>
<reference evidence="2 3" key="1">
    <citation type="submission" date="2020-01" db="EMBL/GenBank/DDBJ databases">
        <title>Identification and distribution of gene clusters putatively required for synthesis of sphingolipid metabolism inhibitors in phylogenetically diverse species of the filamentous fungus Fusarium.</title>
        <authorList>
            <person name="Kim H.-S."/>
            <person name="Busman M."/>
            <person name="Brown D.W."/>
            <person name="Divon H."/>
            <person name="Uhlig S."/>
            <person name="Proctor R.H."/>
        </authorList>
    </citation>
    <scope>NUCLEOTIDE SEQUENCE [LARGE SCALE GENOMIC DNA]</scope>
    <source>
        <strain evidence="2 3">NRRL 20459</strain>
    </source>
</reference>
<dbReference type="PANTHER" id="PTHR38166:SF1">
    <property type="entry name" value="C2H2-TYPE DOMAIN-CONTAINING PROTEIN"/>
    <property type="match status" value="1"/>
</dbReference>
<dbReference type="EMBL" id="JAADYS010001145">
    <property type="protein sequence ID" value="KAF4464757.1"/>
    <property type="molecule type" value="Genomic_DNA"/>
</dbReference>
<accession>A0A8H4LAY6</accession>
<dbReference type="Proteomes" id="UP000554235">
    <property type="component" value="Unassembled WGS sequence"/>
</dbReference>
<dbReference type="OrthoDB" id="4772970at2759"/>
<feature type="compositionally biased region" description="Low complexity" evidence="1">
    <location>
        <begin position="64"/>
        <end position="76"/>
    </location>
</feature>